<organism evidence="3 4">
    <name type="scientific">Colocasia esculenta</name>
    <name type="common">Wild taro</name>
    <name type="synonym">Arum esculentum</name>
    <dbReference type="NCBI Taxonomy" id="4460"/>
    <lineage>
        <taxon>Eukaryota</taxon>
        <taxon>Viridiplantae</taxon>
        <taxon>Streptophyta</taxon>
        <taxon>Embryophyta</taxon>
        <taxon>Tracheophyta</taxon>
        <taxon>Spermatophyta</taxon>
        <taxon>Magnoliopsida</taxon>
        <taxon>Liliopsida</taxon>
        <taxon>Araceae</taxon>
        <taxon>Aroideae</taxon>
        <taxon>Colocasieae</taxon>
        <taxon>Colocasia</taxon>
    </lineage>
</organism>
<keyword evidence="2" id="KW-0472">Membrane</keyword>
<protein>
    <submittedName>
        <fullName evidence="3">Uncharacterized protein</fullName>
    </submittedName>
</protein>
<dbReference type="EMBL" id="NMUH01007712">
    <property type="protein sequence ID" value="MQM17712.1"/>
    <property type="molecule type" value="Genomic_DNA"/>
</dbReference>
<feature type="region of interest" description="Disordered" evidence="1">
    <location>
        <begin position="47"/>
        <end position="74"/>
    </location>
</feature>
<feature type="transmembrane region" description="Helical" evidence="2">
    <location>
        <begin position="555"/>
        <end position="576"/>
    </location>
</feature>
<feature type="non-terminal residue" evidence="3">
    <location>
        <position position="818"/>
    </location>
</feature>
<feature type="transmembrane region" description="Helical" evidence="2">
    <location>
        <begin position="237"/>
        <end position="263"/>
    </location>
</feature>
<feature type="compositionally biased region" description="Low complexity" evidence="1">
    <location>
        <begin position="754"/>
        <end position="773"/>
    </location>
</feature>
<feature type="region of interest" description="Disordered" evidence="1">
    <location>
        <begin position="707"/>
        <end position="785"/>
    </location>
</feature>
<accession>A0A843XEL8</accession>
<evidence type="ECO:0000256" key="1">
    <source>
        <dbReference type="SAM" id="MobiDB-lite"/>
    </source>
</evidence>
<evidence type="ECO:0000313" key="4">
    <source>
        <dbReference type="Proteomes" id="UP000652761"/>
    </source>
</evidence>
<sequence length="818" mass="91032">MQRQEKGRGCFPKRWCGVTGRCRLDEEEEDTVRLAMVHVVLRDAGSEGWNGRRDVEGSSESRQEFGRPSPLRGIPPEQMTLRWLRDPSGPLARVREVCGFPARFVQVPQVAVVTVPCAWRVWSLGVFVQWQRGWRWTRWQWSSLCGGRLQASPGVVLLVVFGAFECVCIAKAERACVWCGLHRRHCLVLASCELWLRCIAWLPYVLVRLVRSGEFCQNGALVNLVEVLPGPACVASVVLLAAVSSLMVCVVLVVGLCILVKVLPRIALLSLLVEVLPRSALCSFWATIMLPLWFEVCHLVGLHSGAVSWSEEEVVVHREGPSWVRFFVKGRDFLCPSQSRWIGSPSWFIVSFTAFRMLPSPLWCDCMVCGRPGIEDPVGLPLYWCHDGSARRDIRGGVGPLGCDHIVTRLAVAIRLSRLASRSRQDCCHGVFPGRNRVAVAMPCPVTTRAVVVPFPVAMVSRWPWGSRQYLCCLRCFRGPSCVSVCATGQALPLGPSGLVPDLRGCYRYLGPPILVSLLRVALGYERARVGSPPLSHPGAGAKARARLVSRACGLWLPLLAASGGGLVAVVVMTFPHDTCASGGSRFGVLLILWSCETGVPALEEDIPWLREVGVAERRPVRTSRDVTSGRSSSPQHCKVLYFPHRRLWIMEYSCKVWCKPCRRRLIPRQHSRHSWRLRLVAFDHCTLDEALSGACRQEGEMEKYLEEKKASQKRPAATFQRQDKKKAVYPTQQRSVAVGSSQRPQDQGLSETSAGSPARSASHSSSSGSRASYRNTRKALSPSSSMKDYDAILGLDWLEEHYALVDCRRKRIVFRIP</sequence>
<feature type="compositionally biased region" description="Polar residues" evidence="1">
    <location>
        <begin position="731"/>
        <end position="753"/>
    </location>
</feature>
<reference evidence="3" key="1">
    <citation type="submission" date="2017-07" db="EMBL/GenBank/DDBJ databases">
        <title>Taro Niue Genome Assembly and Annotation.</title>
        <authorList>
            <person name="Atibalentja N."/>
            <person name="Keating K."/>
            <person name="Fields C.J."/>
        </authorList>
    </citation>
    <scope>NUCLEOTIDE SEQUENCE</scope>
    <source>
        <strain evidence="3">Niue_2</strain>
        <tissue evidence="3">Leaf</tissue>
    </source>
</reference>
<gene>
    <name evidence="3" type="ORF">Taro_050688</name>
</gene>
<evidence type="ECO:0000313" key="3">
    <source>
        <dbReference type="EMBL" id="MQM17712.1"/>
    </source>
</evidence>
<comment type="caution">
    <text evidence="3">The sequence shown here is derived from an EMBL/GenBank/DDBJ whole genome shotgun (WGS) entry which is preliminary data.</text>
</comment>
<keyword evidence="2" id="KW-1133">Transmembrane helix</keyword>
<dbReference type="Proteomes" id="UP000652761">
    <property type="component" value="Unassembled WGS sequence"/>
</dbReference>
<keyword evidence="4" id="KW-1185">Reference proteome</keyword>
<proteinExistence type="predicted"/>
<name>A0A843XEL8_COLES</name>
<keyword evidence="2" id="KW-0812">Transmembrane</keyword>
<feature type="compositionally biased region" description="Basic and acidic residues" evidence="1">
    <location>
        <begin position="47"/>
        <end position="65"/>
    </location>
</feature>
<evidence type="ECO:0000256" key="2">
    <source>
        <dbReference type="SAM" id="Phobius"/>
    </source>
</evidence>
<dbReference type="AlphaFoldDB" id="A0A843XEL8"/>